<comment type="caution">
    <text evidence="4">The sequence shown here is derived from an EMBL/GenBank/DDBJ whole genome shotgun (WGS) entry which is preliminary data.</text>
</comment>
<dbReference type="PANTHER" id="PTHR11079:SF149">
    <property type="entry name" value="TRNA-SPECIFIC ADENOSINE DEAMINASE 2"/>
    <property type="match status" value="1"/>
</dbReference>
<dbReference type="InterPro" id="IPR002125">
    <property type="entry name" value="CMP_dCMP_dom"/>
</dbReference>
<feature type="compositionally biased region" description="Polar residues" evidence="2">
    <location>
        <begin position="47"/>
        <end position="74"/>
    </location>
</feature>
<keyword evidence="5" id="KW-1185">Reference proteome</keyword>
<dbReference type="Pfam" id="PF00383">
    <property type="entry name" value="dCMP_cyt_deam_1"/>
    <property type="match status" value="1"/>
</dbReference>
<feature type="region of interest" description="Disordered" evidence="2">
    <location>
        <begin position="35"/>
        <end position="205"/>
    </location>
</feature>
<feature type="compositionally biased region" description="Polar residues" evidence="2">
    <location>
        <begin position="166"/>
        <end position="191"/>
    </location>
</feature>
<feature type="compositionally biased region" description="Polar residues" evidence="2">
    <location>
        <begin position="130"/>
        <end position="143"/>
    </location>
</feature>
<feature type="region of interest" description="Disordered" evidence="2">
    <location>
        <begin position="221"/>
        <end position="255"/>
    </location>
</feature>
<proteinExistence type="predicted"/>
<dbReference type="PANTHER" id="PTHR11079">
    <property type="entry name" value="CYTOSINE DEAMINASE FAMILY MEMBER"/>
    <property type="match status" value="1"/>
</dbReference>
<dbReference type="PROSITE" id="PS51747">
    <property type="entry name" value="CYT_DCMP_DEAMINASES_2"/>
    <property type="match status" value="1"/>
</dbReference>
<feature type="region of interest" description="Disordered" evidence="2">
    <location>
        <begin position="515"/>
        <end position="561"/>
    </location>
</feature>
<feature type="compositionally biased region" description="Low complexity" evidence="2">
    <location>
        <begin position="193"/>
        <end position="204"/>
    </location>
</feature>
<feature type="compositionally biased region" description="Polar residues" evidence="2">
    <location>
        <begin position="102"/>
        <end position="122"/>
    </location>
</feature>
<evidence type="ECO:0000256" key="2">
    <source>
        <dbReference type="SAM" id="MobiDB-lite"/>
    </source>
</evidence>
<feature type="compositionally biased region" description="Polar residues" evidence="2">
    <location>
        <begin position="236"/>
        <end position="255"/>
    </location>
</feature>
<dbReference type="SUPFAM" id="SSF53927">
    <property type="entry name" value="Cytidine deaminase-like"/>
    <property type="match status" value="1"/>
</dbReference>
<sequence>MAGHKFSGYIMSLWQALFAAFTQTFTHIFQFISSSTSAASKPRPATPSGQDSPESQNSPASTSTSDPLPTTAPQLDNPPDLERGQPQQEVEAMAAKKRGGNKRSSINGAQPTTTSSASNAQQRGKENLGSEKQMSQAVTSTPAENKKTPLGAHSQTGVADSRDISQKSNTQKPAGTLASGKNPSHVSSPKQFGNGSSNNNKEGGFASDRETLEVAGSQAPVTTAVAPAERQHEIQKTGSHIETGTQTPDSVPMSTNAAKKNTAMSYDGQVDQAAAAIDRLTLDDHTPGPEKALTKDTAAVEAAGVPIVVVNPAPGQPPIALKPLAPLVTPPSQVLPGLIEPETEEGKRERAIHLNFMREALDMRNQGDSALSINETPVGCVLVYKNRIIAKGMNATNITRNGTRHAEFMALSALLSHQPDADVKDVAIHDEALWGDVDASDGHIYPYGQKLHPSPRVDRDIIQECILYVTVEPCVMCASLLRQLRVKKVYFGAVNDKFGGTGGVFRIHANSKAVAKPNNDRPYQNGYGPHETDRIQRGRAAAMPREDDDGDGGNVEPGYPAEGGFLRDEAVSLLRRFYVQENGRAPQPRKKEGRAARLYAMENAAANGGVLIDADGNILPESPSEDEPRSLDGDSPSVLAA</sequence>
<gene>
    <name evidence="4" type="ORF">SCAR479_05994</name>
</gene>
<accession>A0ABR2XUM7</accession>
<reference evidence="4 5" key="1">
    <citation type="submission" date="2024-02" db="EMBL/GenBank/DDBJ databases">
        <title>First draft genome assembly of two strains of Seiridium cardinale.</title>
        <authorList>
            <person name="Emiliani G."/>
            <person name="Scali E."/>
        </authorList>
    </citation>
    <scope>NUCLEOTIDE SEQUENCE [LARGE SCALE GENOMIC DNA]</scope>
    <source>
        <strain evidence="4 5">BM-138-000479</strain>
    </source>
</reference>
<feature type="domain" description="CMP/dCMP-type deaminase" evidence="3">
    <location>
        <begin position="351"/>
        <end position="530"/>
    </location>
</feature>
<dbReference type="EMBL" id="JARVKM010000022">
    <property type="protein sequence ID" value="KAK9777265.1"/>
    <property type="molecule type" value="Genomic_DNA"/>
</dbReference>
<dbReference type="Proteomes" id="UP001465668">
    <property type="component" value="Unassembled WGS sequence"/>
</dbReference>
<evidence type="ECO:0000313" key="5">
    <source>
        <dbReference type="Proteomes" id="UP001465668"/>
    </source>
</evidence>
<organism evidence="4 5">
    <name type="scientific">Seiridium cardinale</name>
    <dbReference type="NCBI Taxonomy" id="138064"/>
    <lineage>
        <taxon>Eukaryota</taxon>
        <taxon>Fungi</taxon>
        <taxon>Dikarya</taxon>
        <taxon>Ascomycota</taxon>
        <taxon>Pezizomycotina</taxon>
        <taxon>Sordariomycetes</taxon>
        <taxon>Xylariomycetidae</taxon>
        <taxon>Amphisphaeriales</taxon>
        <taxon>Sporocadaceae</taxon>
        <taxon>Seiridium</taxon>
    </lineage>
</organism>
<evidence type="ECO:0000256" key="1">
    <source>
        <dbReference type="ARBA" id="ARBA00022801"/>
    </source>
</evidence>
<protein>
    <recommendedName>
        <fullName evidence="3">CMP/dCMP-type deaminase domain-containing protein</fullName>
    </recommendedName>
</protein>
<dbReference type="CDD" id="cd01285">
    <property type="entry name" value="nucleoside_deaminase"/>
    <property type="match status" value="1"/>
</dbReference>
<feature type="region of interest" description="Disordered" evidence="2">
    <location>
        <begin position="613"/>
        <end position="641"/>
    </location>
</feature>
<name>A0ABR2XUM7_9PEZI</name>
<keyword evidence="1" id="KW-0378">Hydrolase</keyword>
<dbReference type="InterPro" id="IPR016193">
    <property type="entry name" value="Cytidine_deaminase-like"/>
</dbReference>
<evidence type="ECO:0000259" key="3">
    <source>
        <dbReference type="PROSITE" id="PS51747"/>
    </source>
</evidence>
<evidence type="ECO:0000313" key="4">
    <source>
        <dbReference type="EMBL" id="KAK9777265.1"/>
    </source>
</evidence>
<dbReference type="Gene3D" id="3.40.140.10">
    <property type="entry name" value="Cytidine Deaminase, domain 2"/>
    <property type="match status" value="1"/>
</dbReference>